<dbReference type="InterPro" id="IPR051396">
    <property type="entry name" value="Bact_Antivir_Def_Nuclease"/>
</dbReference>
<comment type="caution">
    <text evidence="2">The sequence shown here is derived from an EMBL/GenBank/DDBJ whole genome shotgun (WGS) entry which is preliminary data.</text>
</comment>
<organism evidence="2 3">
    <name type="scientific">Aphanizomenon flos-aquae LD13</name>
    <dbReference type="NCBI Taxonomy" id="1710894"/>
    <lineage>
        <taxon>Bacteria</taxon>
        <taxon>Bacillati</taxon>
        <taxon>Cyanobacteriota</taxon>
        <taxon>Cyanophyceae</taxon>
        <taxon>Nostocales</taxon>
        <taxon>Aphanizomenonaceae</taxon>
        <taxon>Aphanizomenon</taxon>
    </lineage>
</organism>
<dbReference type="PATRIC" id="fig|1710894.3.peg.3204"/>
<dbReference type="EMBL" id="LJOY01000019">
    <property type="protein sequence ID" value="OBQ25898.1"/>
    <property type="molecule type" value="Genomic_DNA"/>
</dbReference>
<dbReference type="PANTHER" id="PTHR43581">
    <property type="entry name" value="ATP/GTP PHOSPHATASE"/>
    <property type="match status" value="1"/>
</dbReference>
<dbReference type="STRING" id="1803587.GCA_001593825_03698"/>
<accession>A0A1B7VYE4</accession>
<proteinExistence type="predicted"/>
<dbReference type="Gene3D" id="3.40.50.300">
    <property type="entry name" value="P-loop containing nucleotide triphosphate hydrolases"/>
    <property type="match status" value="2"/>
</dbReference>
<reference evidence="2 3" key="1">
    <citation type="submission" date="2015-09" db="EMBL/GenBank/DDBJ databases">
        <title>Whole genome shotgun sequence assembly of Aphanizomenon flos-aquae UKL13.</title>
        <authorList>
            <person name="Driscoll C."/>
        </authorList>
    </citation>
    <scope>NUCLEOTIDE SEQUENCE [LARGE SCALE GENOMIC DNA]</scope>
    <source>
        <strain evidence="2">MDT13</strain>
    </source>
</reference>
<dbReference type="CDD" id="cd00267">
    <property type="entry name" value="ABC_ATPase"/>
    <property type="match status" value="1"/>
</dbReference>
<dbReference type="InterPro" id="IPR027417">
    <property type="entry name" value="P-loop_NTPase"/>
</dbReference>
<evidence type="ECO:0000313" key="3">
    <source>
        <dbReference type="Proteomes" id="UP000092382"/>
    </source>
</evidence>
<evidence type="ECO:0000259" key="1">
    <source>
        <dbReference type="Pfam" id="PF13175"/>
    </source>
</evidence>
<dbReference type="Proteomes" id="UP000092382">
    <property type="component" value="Unassembled WGS sequence"/>
</dbReference>
<name>A0A1B7VYE4_APHFL</name>
<feature type="domain" description="Endonuclease GajA/Old nuclease/RecF-like AAA" evidence="1">
    <location>
        <begin position="2"/>
        <end position="408"/>
    </location>
</feature>
<dbReference type="InterPro" id="IPR041685">
    <property type="entry name" value="AAA_GajA/Old/RecF-like"/>
</dbReference>
<dbReference type="Pfam" id="PF13175">
    <property type="entry name" value="AAA_15"/>
    <property type="match status" value="1"/>
</dbReference>
<dbReference type="PANTHER" id="PTHR43581:SF2">
    <property type="entry name" value="EXCINUCLEASE ATPASE SUBUNIT"/>
    <property type="match status" value="1"/>
</dbReference>
<dbReference type="SUPFAM" id="SSF52540">
    <property type="entry name" value="P-loop containing nucleoside triphosphate hydrolases"/>
    <property type="match status" value="1"/>
</dbReference>
<evidence type="ECO:0000313" key="2">
    <source>
        <dbReference type="EMBL" id="OBQ25898.1"/>
    </source>
</evidence>
<gene>
    <name evidence="2" type="ORF">AN481_07690</name>
</gene>
<sequence>MKLIIKNLGPIKNNNQAIDLSKDFFVFVGRNNSGKSYVAQLLWAIFNEDIIHKFARTNVEIIDNKIVENINNVAVTPELIGEILDKYSLFLQEETKRETFNIGKNSQVLNNIVIRFEYEKSELSELREKEIGGIVKIKDNEGNTLEYIEFKKDQGDLIYKFIERQLPESMKEIIPKKYLDRDLLDKKKFFLIATIIRTMLKHYHETFFLAASRIFFSTFYRYIYEVDRKRREQDIKKLVDLLENPRKKGNIQLSDLEELDFKRKYEELDFKRKYTEPMNQVFEKLFSLEENIEGHYINLVKELQQILGGEIKVIRPEGIGVAELYFKIDSVDEPLPMYLASSSVNQLTTLYLYLKYWALEKNNFLMIDEPEVNLHPENQIKLINILIQFIQNETGNKVLITTHSSMLANAINNYIYLDVLKREKGFNVKKIIEENKLKYVDSSISISQDKVGVYFFTGDKIIDYERSDDGIYFRNFREVENNLDNSLRILTDYIYLQEDEVEDE</sequence>
<protein>
    <recommendedName>
        <fullName evidence="1">Endonuclease GajA/Old nuclease/RecF-like AAA domain-containing protein</fullName>
    </recommendedName>
</protein>
<dbReference type="AlphaFoldDB" id="A0A1B7VYE4"/>